<dbReference type="AlphaFoldDB" id="A0A1M6ELL5"/>
<dbReference type="OrthoDB" id="954174at2"/>
<dbReference type="Gene3D" id="3.10.450.50">
    <property type="match status" value="1"/>
</dbReference>
<dbReference type="RefSeq" id="WP_073315795.1">
    <property type="nucleotide sequence ID" value="NZ_FQYP01000003.1"/>
</dbReference>
<accession>A0A1M6ELL5</accession>
<gene>
    <name evidence="1" type="ORF">SAMN04488508_103469</name>
</gene>
<name>A0A1M6ELL5_9FLAO</name>
<reference evidence="2" key="1">
    <citation type="submission" date="2016-11" db="EMBL/GenBank/DDBJ databases">
        <authorList>
            <person name="Varghese N."/>
            <person name="Submissions S."/>
        </authorList>
    </citation>
    <scope>NUCLEOTIDE SEQUENCE [LARGE SCALE GENOMIC DNA]</scope>
    <source>
        <strain evidence="2">DSM 22623</strain>
    </source>
</reference>
<keyword evidence="2" id="KW-1185">Reference proteome</keyword>
<evidence type="ECO:0000313" key="2">
    <source>
        <dbReference type="Proteomes" id="UP000184432"/>
    </source>
</evidence>
<evidence type="ECO:0000313" key="1">
    <source>
        <dbReference type="EMBL" id="SHI86391.1"/>
    </source>
</evidence>
<organism evidence="1 2">
    <name type="scientific">Aquimarina spongiae</name>
    <dbReference type="NCBI Taxonomy" id="570521"/>
    <lineage>
        <taxon>Bacteria</taxon>
        <taxon>Pseudomonadati</taxon>
        <taxon>Bacteroidota</taxon>
        <taxon>Flavobacteriia</taxon>
        <taxon>Flavobacteriales</taxon>
        <taxon>Flavobacteriaceae</taxon>
        <taxon>Aquimarina</taxon>
    </lineage>
</organism>
<dbReference type="EMBL" id="FQYP01000003">
    <property type="protein sequence ID" value="SHI86391.1"/>
    <property type="molecule type" value="Genomic_DNA"/>
</dbReference>
<protein>
    <submittedName>
        <fullName evidence="1">Uncharacterized protein</fullName>
    </submittedName>
</protein>
<dbReference type="STRING" id="570521.SAMN04488508_103469"/>
<sequence length="417" mass="47913">MNTLSFNLFILLLFLMLPNHFYGQQNTTLSLQLQTKSITERAKDTVLNLEIRGSVPPLSWVKGIPLTDTNTDGIYTVCLDFEITENTDVYFKYALNGFEWEAEDARKITLKPGGTHNFSHDFQYIKRPRNPFKKFVGKWTLKDDLWQQGNTEETITTLKIPGHITTCQEVNTDTSILCVIEATSAKGHVLWGYNHDTQKIQHLSNFLPFRNGVGDGRFSKNGDIQLKVSFQGEPEGTYRVYNYIWINENEYLLESNQFDANDQPTGNFYGGTFVRIDQSSSLSMVHPKDTSEVKTIFKTLDDNTLKASEKLNVWIDDLVHMAPDNDVITAKEQLRTYLEKQNTYGNVVMQHQIVDLYSYPEIAIVRGKVTGTFTSKDTSNTVPFETKNLFVFKRQEDHSLKIWKVIYNHSPIKTQTK</sequence>
<dbReference type="Proteomes" id="UP000184432">
    <property type="component" value="Unassembled WGS sequence"/>
</dbReference>
<dbReference type="InterPro" id="IPR032710">
    <property type="entry name" value="NTF2-like_dom_sf"/>
</dbReference>
<dbReference type="SUPFAM" id="SSF54427">
    <property type="entry name" value="NTF2-like"/>
    <property type="match status" value="1"/>
</dbReference>
<proteinExistence type="predicted"/>